<reference evidence="2 3" key="1">
    <citation type="submission" date="2024-02" db="EMBL/GenBank/DDBJ databases">
        <authorList>
            <person name="Chen Y."/>
            <person name="Shah S."/>
            <person name="Dougan E. K."/>
            <person name="Thang M."/>
            <person name="Chan C."/>
        </authorList>
    </citation>
    <scope>NUCLEOTIDE SEQUENCE [LARGE SCALE GENOMIC DNA]</scope>
</reference>
<name>A0ABP0IKU0_9DINO</name>
<feature type="non-terminal residue" evidence="2">
    <location>
        <position position="370"/>
    </location>
</feature>
<organism evidence="2 3">
    <name type="scientific">Durusdinium trenchii</name>
    <dbReference type="NCBI Taxonomy" id="1381693"/>
    <lineage>
        <taxon>Eukaryota</taxon>
        <taxon>Sar</taxon>
        <taxon>Alveolata</taxon>
        <taxon>Dinophyceae</taxon>
        <taxon>Suessiales</taxon>
        <taxon>Symbiodiniaceae</taxon>
        <taxon>Durusdinium</taxon>
    </lineage>
</organism>
<comment type="caution">
    <text evidence="2">The sequence shown here is derived from an EMBL/GenBank/DDBJ whole genome shotgun (WGS) entry which is preliminary data.</text>
</comment>
<protein>
    <submittedName>
        <fullName evidence="2">Uncharacterized protein</fullName>
    </submittedName>
</protein>
<sequence>QGYEKMKELEELMNGTGFFNEAHSLGLGDVLELSDSEGGDDNNNEDENSKAKPGKGQLPSIEGQEKCAEFVSKYKKAILARCRTFKDTSDRWNAEAPTSGREAYAAVEKTNGDCEMSALYKELCAKESEQLKVNPENKGAYKDLAHNAELAAKHAARQANTMIPGISGFVEVQQLAIPNDLKTNKEEAFIQQVLRIGEFMNVPLTELFLHTIGKKNHCLEIRAVAERIFADYPTKFLAGFSVCERAQFQQTLAKFWDAFQRYYPNHPVLTMAISFVHAQLKFTGKGLMQATWGCGNIPDKLAAAYTAFAAFCKDLGENPMVKHFTRDNLSWTSLNKYPEASFKGSDTRLILGFLVDVLANRSAEMDALEM</sequence>
<feature type="compositionally biased region" description="Acidic residues" evidence="1">
    <location>
        <begin position="32"/>
        <end position="46"/>
    </location>
</feature>
<dbReference type="Proteomes" id="UP001642464">
    <property type="component" value="Unassembled WGS sequence"/>
</dbReference>
<feature type="region of interest" description="Disordered" evidence="1">
    <location>
        <begin position="29"/>
        <end position="60"/>
    </location>
</feature>
<evidence type="ECO:0000313" key="3">
    <source>
        <dbReference type="Proteomes" id="UP001642464"/>
    </source>
</evidence>
<proteinExistence type="predicted"/>
<evidence type="ECO:0000313" key="2">
    <source>
        <dbReference type="EMBL" id="CAK9001975.1"/>
    </source>
</evidence>
<gene>
    <name evidence="2" type="ORF">SCF082_LOCUS7136</name>
</gene>
<feature type="non-terminal residue" evidence="2">
    <location>
        <position position="1"/>
    </location>
</feature>
<evidence type="ECO:0000256" key="1">
    <source>
        <dbReference type="SAM" id="MobiDB-lite"/>
    </source>
</evidence>
<keyword evidence="3" id="KW-1185">Reference proteome</keyword>
<accession>A0ABP0IKU0</accession>
<dbReference type="EMBL" id="CAXAMM010003998">
    <property type="protein sequence ID" value="CAK9001975.1"/>
    <property type="molecule type" value="Genomic_DNA"/>
</dbReference>